<dbReference type="InterPro" id="IPR002872">
    <property type="entry name" value="Proline_DH_dom"/>
</dbReference>
<dbReference type="RefSeq" id="WP_077075923.1">
    <property type="nucleotide sequence ID" value="NZ_LT671858.1"/>
</dbReference>
<dbReference type="InterPro" id="IPR029041">
    <property type="entry name" value="FAD-linked_oxidoreductase-like"/>
</dbReference>
<reference evidence="3 6" key="1">
    <citation type="submission" date="2016-04" db="EMBL/GenBank/DDBJ databases">
        <authorList>
            <person name="Evans L.H."/>
            <person name="Alamgir A."/>
            <person name="Owens N."/>
            <person name="Weber N.D."/>
            <person name="Virtaneva K."/>
            <person name="Barbian K."/>
            <person name="Babar A."/>
            <person name="Rosenke K."/>
        </authorList>
    </citation>
    <scope>NUCLEOTIDE SEQUENCE [LARGE SCALE GENOMIC DNA]</scope>
    <source>
        <strain evidence="3">S5</strain>
        <strain evidence="6">S5(T) (JCM 30642 \VKM B-2941)</strain>
    </source>
</reference>
<dbReference type="EMBL" id="LT671858">
    <property type="protein sequence ID" value="SIM43057.1"/>
    <property type="molecule type" value="Genomic_DNA"/>
</dbReference>
<protein>
    <submittedName>
        <fullName evidence="3">Proline dehydrogenase</fullName>
    </submittedName>
</protein>
<dbReference type="SUPFAM" id="SSF51730">
    <property type="entry name" value="FAD-linked oxidoreductase"/>
    <property type="match status" value="1"/>
</dbReference>
<evidence type="ECO:0000313" key="5">
    <source>
        <dbReference type="Proteomes" id="UP000187822"/>
    </source>
</evidence>
<keyword evidence="5" id="KW-1185">Reference proteome</keyword>
<dbReference type="EMBL" id="LT719092">
    <property type="protein sequence ID" value="SJK84310.1"/>
    <property type="molecule type" value="Genomic_DNA"/>
</dbReference>
<dbReference type="PANTHER" id="PTHR13914">
    <property type="entry name" value="PROLINE OXIDASE"/>
    <property type="match status" value="1"/>
</dbReference>
<feature type="domain" description="Proline dehydrogenase" evidence="2">
    <location>
        <begin position="24"/>
        <end position="271"/>
    </location>
</feature>
<gene>
    <name evidence="4" type="ORF">CPM_0426</name>
    <name evidence="3" type="ORF">CSP5_0454</name>
</gene>
<accession>A0A1N5T4Q9</accession>
<reference evidence="4" key="2">
    <citation type="submission" date="2016-06" db="EMBL/GenBank/DDBJ databases">
        <authorList>
            <person name="Olsen C.W."/>
            <person name="Carey S."/>
            <person name="Hinshaw L."/>
            <person name="Karasin A.I."/>
        </authorList>
    </citation>
    <scope>NUCLEOTIDE SEQUENCE [LARGE SCALE GENOMIC DNA]</scope>
    <source>
        <strain evidence="4">PM4</strain>
    </source>
</reference>
<dbReference type="InterPro" id="IPR015659">
    <property type="entry name" value="Proline_oxidase"/>
</dbReference>
<dbReference type="Proteomes" id="UP000187822">
    <property type="component" value="Chromosome I"/>
</dbReference>
<keyword evidence="1" id="KW-0560">Oxidoreductase</keyword>
<sequence length="283" mass="32529">MLNGFMEKLLAGKWIAGPSVEDAISRGERFRKIGIGAIFNYLGEALTDPKDIEEATGIYLNILDKIEDGDQQFQISIKPTQIGLSVSLDAAKKNLERIVSKANEKKIFTWIDMEESELVDKTIELYRSQISTGNVGLCVQSYLRRTKNDVEELSKEGGIFRLVKGAYTEDEKVAFKTKDEINKNYEDILTFMFENTKMFMVASHDELMIEKAVKLSEEHKKEVWYGMLNGIRNQYLIDLQKRGKKTFSYIPFGQKWIQYSVRRMQEAGHISLLMKSMLHGQKV</sequence>
<dbReference type="GO" id="GO:0006562">
    <property type="term" value="P:L-proline catabolic process"/>
    <property type="evidence" value="ECO:0007669"/>
    <property type="project" value="InterPro"/>
</dbReference>
<name>A0A1N5T4Q9_9ARCH</name>
<dbReference type="Pfam" id="PF01619">
    <property type="entry name" value="Pro_dh"/>
    <property type="match status" value="1"/>
</dbReference>
<evidence type="ECO:0000313" key="4">
    <source>
        <dbReference type="EMBL" id="SJK84310.1"/>
    </source>
</evidence>
<dbReference type="Proteomes" id="UP000195607">
    <property type="component" value="Chromosome I"/>
</dbReference>
<dbReference type="KEGG" id="cdiv:CPM_0426"/>
<dbReference type="GO" id="GO:0004657">
    <property type="term" value="F:proline dehydrogenase activity"/>
    <property type="evidence" value="ECO:0007669"/>
    <property type="project" value="InterPro"/>
</dbReference>
<evidence type="ECO:0000259" key="2">
    <source>
        <dbReference type="Pfam" id="PF01619"/>
    </source>
</evidence>
<organism evidence="3 6">
    <name type="scientific">Cuniculiplasma divulgatum</name>
    <dbReference type="NCBI Taxonomy" id="1673428"/>
    <lineage>
        <taxon>Archaea</taxon>
        <taxon>Methanobacteriati</taxon>
        <taxon>Thermoplasmatota</taxon>
        <taxon>Thermoplasmata</taxon>
        <taxon>Thermoplasmatales</taxon>
        <taxon>Cuniculiplasmataceae</taxon>
        <taxon>Cuniculiplasma</taxon>
    </lineage>
</organism>
<proteinExistence type="predicted"/>
<dbReference type="AlphaFoldDB" id="A0A1N5T4Q9"/>
<dbReference type="PANTHER" id="PTHR13914:SF0">
    <property type="entry name" value="PROLINE DEHYDROGENASE 1, MITOCHONDRIAL"/>
    <property type="match status" value="1"/>
</dbReference>
<reference evidence="5" key="3">
    <citation type="submission" date="2016-06" db="EMBL/GenBank/DDBJ databases">
        <authorList>
            <person name="Toshchakov V.S."/>
        </authorList>
    </citation>
    <scope>NUCLEOTIDE SEQUENCE [LARGE SCALE GENOMIC DNA]</scope>
    <source>
        <strain>PM4 (JCM 30641</strain>
        <strain evidence="5">\VKM B-2940)</strain>
    </source>
</reference>
<evidence type="ECO:0000313" key="3">
    <source>
        <dbReference type="EMBL" id="SIM43057.1"/>
    </source>
</evidence>
<evidence type="ECO:0000313" key="6">
    <source>
        <dbReference type="Proteomes" id="UP000195607"/>
    </source>
</evidence>
<dbReference type="GeneID" id="41587756"/>
<dbReference type="Gene3D" id="3.20.20.220">
    <property type="match status" value="1"/>
</dbReference>
<evidence type="ECO:0000256" key="1">
    <source>
        <dbReference type="ARBA" id="ARBA00023002"/>
    </source>
</evidence>
<dbReference type="STRING" id="1673428.CPM_0426"/>